<dbReference type="HOGENOM" id="CLU_1264239_0_0_1"/>
<dbReference type="OrthoDB" id="2500732at2759"/>
<feature type="region of interest" description="Disordered" evidence="1">
    <location>
        <begin position="1"/>
        <end position="118"/>
    </location>
</feature>
<dbReference type="RefSeq" id="XP_007407877.1">
    <property type="nucleotide sequence ID" value="XM_007407815.1"/>
</dbReference>
<feature type="compositionally biased region" description="Polar residues" evidence="1">
    <location>
        <begin position="1"/>
        <end position="17"/>
    </location>
</feature>
<dbReference type="InParanoid" id="F4RFM9"/>
<accession>F4RFM9</accession>
<feature type="non-terminal residue" evidence="2">
    <location>
        <position position="219"/>
    </location>
</feature>
<sequence>MESSASVSASDHQTSGSRPHDYSQPHANHQFAVEQLPTYTDLKDQEGHRFGRWKSWIEKRARERVHERDEERREVAAQGRSFGTGWDPPDYHSTQDHLTPEPPTPNFNGQQQQPRLDRNPSIISSQNETAAFASAAQHHKTALLRASKGFLNPLSATPARPFLEPGPGAINLTPSTSVHQIGSRFLPQFNSQPLCAVPLPLNHPNLFADGRRVERFLLV</sequence>
<dbReference type="STRING" id="747676.F4RFM9"/>
<dbReference type="KEGG" id="mlr:MELLADRAFT_71352"/>
<dbReference type="GeneID" id="18931799"/>
<proteinExistence type="predicted"/>
<evidence type="ECO:0000313" key="3">
    <source>
        <dbReference type="Proteomes" id="UP000001072"/>
    </source>
</evidence>
<protein>
    <submittedName>
        <fullName evidence="2">Uncharacterized protein</fullName>
    </submittedName>
</protein>
<gene>
    <name evidence="2" type="ORF">MELLADRAFT_71352</name>
</gene>
<dbReference type="Proteomes" id="UP000001072">
    <property type="component" value="Unassembled WGS sequence"/>
</dbReference>
<dbReference type="VEuPathDB" id="FungiDB:MELLADRAFT_71352"/>
<dbReference type="EMBL" id="GL883099">
    <property type="protein sequence ID" value="EGG08903.1"/>
    <property type="molecule type" value="Genomic_DNA"/>
</dbReference>
<reference evidence="3" key="1">
    <citation type="journal article" date="2011" name="Proc. Natl. Acad. Sci. U.S.A.">
        <title>Obligate biotrophy features unraveled by the genomic analysis of rust fungi.</title>
        <authorList>
            <person name="Duplessis S."/>
            <person name="Cuomo C.A."/>
            <person name="Lin Y.-C."/>
            <person name="Aerts A."/>
            <person name="Tisserant E."/>
            <person name="Veneault-Fourrey C."/>
            <person name="Joly D.L."/>
            <person name="Hacquard S."/>
            <person name="Amselem J."/>
            <person name="Cantarel B.L."/>
            <person name="Chiu R."/>
            <person name="Coutinho P.M."/>
            <person name="Feau N."/>
            <person name="Field M."/>
            <person name="Frey P."/>
            <person name="Gelhaye E."/>
            <person name="Goldberg J."/>
            <person name="Grabherr M.G."/>
            <person name="Kodira C.D."/>
            <person name="Kohler A."/>
            <person name="Kuees U."/>
            <person name="Lindquist E.A."/>
            <person name="Lucas S.M."/>
            <person name="Mago R."/>
            <person name="Mauceli E."/>
            <person name="Morin E."/>
            <person name="Murat C."/>
            <person name="Pangilinan J.L."/>
            <person name="Park R."/>
            <person name="Pearson M."/>
            <person name="Quesneville H."/>
            <person name="Rouhier N."/>
            <person name="Sakthikumar S."/>
            <person name="Salamov A.A."/>
            <person name="Schmutz J."/>
            <person name="Selles B."/>
            <person name="Shapiro H."/>
            <person name="Tanguay P."/>
            <person name="Tuskan G.A."/>
            <person name="Henrissat B."/>
            <person name="Van de Peer Y."/>
            <person name="Rouze P."/>
            <person name="Ellis J.G."/>
            <person name="Dodds P.N."/>
            <person name="Schein J.E."/>
            <person name="Zhong S."/>
            <person name="Hamelin R.C."/>
            <person name="Grigoriev I.V."/>
            <person name="Szabo L.J."/>
            <person name="Martin F."/>
        </authorList>
    </citation>
    <scope>NUCLEOTIDE SEQUENCE [LARGE SCALE GENOMIC DNA]</scope>
    <source>
        <strain evidence="3">98AG31 / pathotype 3-4-7</strain>
    </source>
</reference>
<feature type="compositionally biased region" description="Basic and acidic residues" evidence="1">
    <location>
        <begin position="41"/>
        <end position="75"/>
    </location>
</feature>
<evidence type="ECO:0000313" key="2">
    <source>
        <dbReference type="EMBL" id="EGG08903.1"/>
    </source>
</evidence>
<evidence type="ECO:0000256" key="1">
    <source>
        <dbReference type="SAM" id="MobiDB-lite"/>
    </source>
</evidence>
<dbReference type="AlphaFoldDB" id="F4RFM9"/>
<organism evidence="3">
    <name type="scientific">Melampsora larici-populina (strain 98AG31 / pathotype 3-4-7)</name>
    <name type="common">Poplar leaf rust fungus</name>
    <dbReference type="NCBI Taxonomy" id="747676"/>
    <lineage>
        <taxon>Eukaryota</taxon>
        <taxon>Fungi</taxon>
        <taxon>Dikarya</taxon>
        <taxon>Basidiomycota</taxon>
        <taxon>Pucciniomycotina</taxon>
        <taxon>Pucciniomycetes</taxon>
        <taxon>Pucciniales</taxon>
        <taxon>Melampsoraceae</taxon>
        <taxon>Melampsora</taxon>
    </lineage>
</organism>
<feature type="compositionally biased region" description="Basic and acidic residues" evidence="1">
    <location>
        <begin position="89"/>
        <end position="99"/>
    </location>
</feature>
<name>F4RFM9_MELLP</name>
<keyword evidence="3" id="KW-1185">Reference proteome</keyword>